<evidence type="ECO:0000313" key="3">
    <source>
        <dbReference type="Proteomes" id="UP000553632"/>
    </source>
</evidence>
<proteinExistence type="predicted"/>
<sequence>MGDTQSSPSPPPATTQGSNEGSVSESAMLPYLGVIEKTANEILQLFASSQVAVSGEENGAADFEVGDKYLMPKTAVAPTTSSSPVGGGVPGQSSGAQSFMTIKLPSTVEDYSDDSDEDEEDDQSLNLSL</sequence>
<dbReference type="AlphaFoldDB" id="A0A7J6SCX8"/>
<feature type="region of interest" description="Disordered" evidence="1">
    <location>
        <begin position="76"/>
        <end position="129"/>
    </location>
</feature>
<dbReference type="Proteomes" id="UP000553632">
    <property type="component" value="Unassembled WGS sequence"/>
</dbReference>
<dbReference type="EMBL" id="JABANO010019418">
    <property type="protein sequence ID" value="KAF4730206.1"/>
    <property type="molecule type" value="Genomic_DNA"/>
</dbReference>
<organism evidence="2 3">
    <name type="scientific">Perkinsus olseni</name>
    <name type="common">Perkinsus atlanticus</name>
    <dbReference type="NCBI Taxonomy" id="32597"/>
    <lineage>
        <taxon>Eukaryota</taxon>
        <taxon>Sar</taxon>
        <taxon>Alveolata</taxon>
        <taxon>Perkinsozoa</taxon>
        <taxon>Perkinsea</taxon>
        <taxon>Perkinsida</taxon>
        <taxon>Perkinsidae</taxon>
        <taxon>Perkinsus</taxon>
    </lineage>
</organism>
<protein>
    <submittedName>
        <fullName evidence="2">Coiledcoil domain containing</fullName>
    </submittedName>
</protein>
<evidence type="ECO:0000256" key="1">
    <source>
        <dbReference type="SAM" id="MobiDB-lite"/>
    </source>
</evidence>
<evidence type="ECO:0000313" key="2">
    <source>
        <dbReference type="EMBL" id="KAF4730206.1"/>
    </source>
</evidence>
<reference evidence="2 3" key="1">
    <citation type="submission" date="2020-04" db="EMBL/GenBank/DDBJ databases">
        <title>Perkinsus olseni comparative genomics.</title>
        <authorList>
            <person name="Bogema D.R."/>
        </authorList>
    </citation>
    <scope>NUCLEOTIDE SEQUENCE [LARGE SCALE GENOMIC DNA]</scope>
    <source>
        <strain evidence="2 3">ATCC PRA-207</strain>
    </source>
</reference>
<accession>A0A7J6SCX8</accession>
<gene>
    <name evidence="2" type="primary">CCDC63_4</name>
    <name evidence="2" type="ORF">FOZ63_021676</name>
</gene>
<feature type="non-terminal residue" evidence="2">
    <location>
        <position position="1"/>
    </location>
</feature>
<name>A0A7J6SCX8_PEROL</name>
<feature type="compositionally biased region" description="Acidic residues" evidence="1">
    <location>
        <begin position="110"/>
        <end position="123"/>
    </location>
</feature>
<comment type="caution">
    <text evidence="2">The sequence shown here is derived from an EMBL/GenBank/DDBJ whole genome shotgun (WGS) entry which is preliminary data.</text>
</comment>
<feature type="compositionally biased region" description="Polar residues" evidence="1">
    <location>
        <begin position="14"/>
        <end position="24"/>
    </location>
</feature>
<feature type="region of interest" description="Disordered" evidence="1">
    <location>
        <begin position="1"/>
        <end position="24"/>
    </location>
</feature>
<keyword evidence="3" id="KW-1185">Reference proteome</keyword>